<evidence type="ECO:0000256" key="7">
    <source>
        <dbReference type="RuleBase" id="RU363032"/>
    </source>
</evidence>
<name>A0ABQ2DRL1_9MICC</name>
<dbReference type="Proteomes" id="UP000606115">
    <property type="component" value="Unassembled WGS sequence"/>
</dbReference>
<feature type="transmembrane region" description="Helical" evidence="7">
    <location>
        <begin position="36"/>
        <end position="56"/>
    </location>
</feature>
<dbReference type="RefSeq" id="WP_188686189.1">
    <property type="nucleotide sequence ID" value="NZ_BMKX01000007.1"/>
</dbReference>
<evidence type="ECO:0000256" key="3">
    <source>
        <dbReference type="ARBA" id="ARBA00022475"/>
    </source>
</evidence>
<keyword evidence="3" id="KW-1003">Cell membrane</keyword>
<feature type="transmembrane region" description="Helical" evidence="7">
    <location>
        <begin position="266"/>
        <end position="288"/>
    </location>
</feature>
<feature type="transmembrane region" description="Helical" evidence="7">
    <location>
        <begin position="139"/>
        <end position="158"/>
    </location>
</feature>
<feature type="transmembrane region" description="Helical" evidence="7">
    <location>
        <begin position="164"/>
        <end position="182"/>
    </location>
</feature>
<feature type="region of interest" description="Disordered" evidence="8">
    <location>
        <begin position="1"/>
        <end position="30"/>
    </location>
</feature>
<dbReference type="Pfam" id="PF00528">
    <property type="entry name" value="BPD_transp_1"/>
    <property type="match status" value="1"/>
</dbReference>
<gene>
    <name evidence="10" type="ORF">GCM10007173_26580</name>
</gene>
<evidence type="ECO:0000313" key="10">
    <source>
        <dbReference type="EMBL" id="GGJ66391.1"/>
    </source>
</evidence>
<accession>A0ABQ2DRL1</accession>
<keyword evidence="4 7" id="KW-0812">Transmembrane</keyword>
<dbReference type="InterPro" id="IPR050366">
    <property type="entry name" value="BP-dependent_transpt_permease"/>
</dbReference>
<evidence type="ECO:0000313" key="11">
    <source>
        <dbReference type="Proteomes" id="UP000606115"/>
    </source>
</evidence>
<comment type="subcellular location">
    <subcellularLocation>
        <location evidence="1 7">Cell membrane</location>
        <topology evidence="1 7">Multi-pass membrane protein</topology>
    </subcellularLocation>
</comment>
<feature type="transmembrane region" description="Helical" evidence="7">
    <location>
        <begin position="104"/>
        <end position="127"/>
    </location>
</feature>
<feature type="compositionally biased region" description="Polar residues" evidence="8">
    <location>
        <begin position="1"/>
        <end position="20"/>
    </location>
</feature>
<evidence type="ECO:0000256" key="2">
    <source>
        <dbReference type="ARBA" id="ARBA00022448"/>
    </source>
</evidence>
<dbReference type="InterPro" id="IPR035906">
    <property type="entry name" value="MetI-like_sf"/>
</dbReference>
<evidence type="ECO:0000259" key="9">
    <source>
        <dbReference type="PROSITE" id="PS50928"/>
    </source>
</evidence>
<dbReference type="PANTHER" id="PTHR43386">
    <property type="entry name" value="OLIGOPEPTIDE TRANSPORT SYSTEM PERMEASE PROTEIN APPC"/>
    <property type="match status" value="1"/>
</dbReference>
<dbReference type="PROSITE" id="PS50928">
    <property type="entry name" value="ABC_TM1"/>
    <property type="match status" value="1"/>
</dbReference>
<keyword evidence="6 7" id="KW-0472">Membrane</keyword>
<dbReference type="SUPFAM" id="SSF161098">
    <property type="entry name" value="MetI-like"/>
    <property type="match status" value="1"/>
</dbReference>
<evidence type="ECO:0000256" key="1">
    <source>
        <dbReference type="ARBA" id="ARBA00004651"/>
    </source>
</evidence>
<keyword evidence="2 7" id="KW-0813">Transport</keyword>
<comment type="similarity">
    <text evidence="7">Belongs to the binding-protein-dependent transport system permease family.</text>
</comment>
<dbReference type="PANTHER" id="PTHR43386:SF1">
    <property type="entry name" value="D,D-DIPEPTIDE TRANSPORT SYSTEM PERMEASE PROTEIN DDPC-RELATED"/>
    <property type="match status" value="1"/>
</dbReference>
<comment type="caution">
    <text evidence="10">The sequence shown here is derived from an EMBL/GenBank/DDBJ whole genome shotgun (WGS) entry which is preliminary data.</text>
</comment>
<reference evidence="11" key="1">
    <citation type="journal article" date="2019" name="Int. J. Syst. Evol. Microbiol.">
        <title>The Global Catalogue of Microorganisms (GCM) 10K type strain sequencing project: providing services to taxonomists for standard genome sequencing and annotation.</title>
        <authorList>
            <consortium name="The Broad Institute Genomics Platform"/>
            <consortium name="The Broad Institute Genome Sequencing Center for Infectious Disease"/>
            <person name="Wu L."/>
            <person name="Ma J."/>
        </authorList>
    </citation>
    <scope>NUCLEOTIDE SEQUENCE [LARGE SCALE GENOMIC DNA]</scope>
    <source>
        <strain evidence="11">CGMCC 1.3685</strain>
    </source>
</reference>
<sequence length="298" mass="31288">MSLLTERTNNDVTVSSTATAPQRPEPTPTTRSKVRAWLGAWWVLIPLAVLVAWALLPGLFTGADPITGVPQEKLSAPSTAHPFGTDHLGRDVYARVVHGTSQTLMTAGLACLIGSVVGSLLGLLAATAGRFADSVAMRFVDVVLAIPAFLIALILVTATEPGPFSLGLGVGIASIAAFARLVRTEVLRVRARDFVQAALMSGGGYFSVLRRHILPHVIGPILALLAVDLGAAILAISGLGFLGFGSPPPTPEWGLLISEGRQYLTVAWWLTTLPGLVIVAAVMLTATLGRAISKTFRF</sequence>
<feature type="domain" description="ABC transmembrane type-1" evidence="9">
    <location>
        <begin position="100"/>
        <end position="289"/>
    </location>
</feature>
<organism evidence="10 11">
    <name type="scientific">Glutamicibacter ardleyensis</name>
    <dbReference type="NCBI Taxonomy" id="225894"/>
    <lineage>
        <taxon>Bacteria</taxon>
        <taxon>Bacillati</taxon>
        <taxon>Actinomycetota</taxon>
        <taxon>Actinomycetes</taxon>
        <taxon>Micrococcales</taxon>
        <taxon>Micrococcaceae</taxon>
        <taxon>Glutamicibacter</taxon>
    </lineage>
</organism>
<keyword evidence="11" id="KW-1185">Reference proteome</keyword>
<dbReference type="InterPro" id="IPR000515">
    <property type="entry name" value="MetI-like"/>
</dbReference>
<evidence type="ECO:0000256" key="8">
    <source>
        <dbReference type="SAM" id="MobiDB-lite"/>
    </source>
</evidence>
<evidence type="ECO:0000256" key="5">
    <source>
        <dbReference type="ARBA" id="ARBA00022989"/>
    </source>
</evidence>
<evidence type="ECO:0000256" key="4">
    <source>
        <dbReference type="ARBA" id="ARBA00022692"/>
    </source>
</evidence>
<dbReference type="Gene3D" id="1.10.3720.10">
    <property type="entry name" value="MetI-like"/>
    <property type="match status" value="1"/>
</dbReference>
<keyword evidence="5 7" id="KW-1133">Transmembrane helix</keyword>
<proteinExistence type="inferred from homology"/>
<dbReference type="EMBL" id="BMKX01000007">
    <property type="protein sequence ID" value="GGJ66391.1"/>
    <property type="molecule type" value="Genomic_DNA"/>
</dbReference>
<protein>
    <submittedName>
        <fullName evidence="10">ABC transporter permease</fullName>
    </submittedName>
</protein>
<feature type="transmembrane region" description="Helical" evidence="7">
    <location>
        <begin position="221"/>
        <end position="246"/>
    </location>
</feature>
<dbReference type="CDD" id="cd06261">
    <property type="entry name" value="TM_PBP2"/>
    <property type="match status" value="1"/>
</dbReference>
<evidence type="ECO:0000256" key="6">
    <source>
        <dbReference type="ARBA" id="ARBA00023136"/>
    </source>
</evidence>
<dbReference type="GeneID" id="303305002"/>